<dbReference type="SMART" id="SM00422">
    <property type="entry name" value="HTH_MERR"/>
    <property type="match status" value="1"/>
</dbReference>
<dbReference type="GO" id="GO:0045893">
    <property type="term" value="P:positive regulation of DNA-templated transcription"/>
    <property type="evidence" value="ECO:0007669"/>
    <property type="project" value="InterPro"/>
</dbReference>
<evidence type="ECO:0000313" key="5">
    <source>
        <dbReference type="Proteomes" id="UP000064137"/>
    </source>
</evidence>
<dbReference type="PANTHER" id="PTHR30204">
    <property type="entry name" value="REDOX-CYCLING DRUG-SENSING TRANSCRIPTIONAL ACTIVATOR SOXR"/>
    <property type="match status" value="1"/>
</dbReference>
<organism evidence="4 5">
    <name type="scientific">Pseudomonas oryzihabitans</name>
    <dbReference type="NCBI Taxonomy" id="47885"/>
    <lineage>
        <taxon>Bacteria</taxon>
        <taxon>Pseudomonadati</taxon>
        <taxon>Pseudomonadota</taxon>
        <taxon>Gammaproteobacteria</taxon>
        <taxon>Pseudomonadales</taxon>
        <taxon>Pseudomonadaceae</taxon>
        <taxon>Pseudomonas</taxon>
    </lineage>
</organism>
<dbReference type="EMBL" id="CP013987">
    <property type="protein sequence ID" value="ALZ85239.1"/>
    <property type="molecule type" value="Genomic_DNA"/>
</dbReference>
<dbReference type="GO" id="GO:0003677">
    <property type="term" value="F:DNA binding"/>
    <property type="evidence" value="ECO:0007669"/>
    <property type="project" value="UniProtKB-KW"/>
</dbReference>
<keyword evidence="1" id="KW-0238">DNA-binding</keyword>
<dbReference type="CDD" id="cd04784">
    <property type="entry name" value="HTH_CadR-PbrR"/>
    <property type="match status" value="1"/>
</dbReference>
<dbReference type="RefSeq" id="WP_059315405.1">
    <property type="nucleotide sequence ID" value="NZ_CP013987.1"/>
</dbReference>
<evidence type="ECO:0000259" key="3">
    <source>
        <dbReference type="PROSITE" id="PS50937"/>
    </source>
</evidence>
<dbReference type="SUPFAM" id="SSF46955">
    <property type="entry name" value="Putative DNA-binding domain"/>
    <property type="match status" value="1"/>
</dbReference>
<dbReference type="OrthoDB" id="9808480at2"/>
<dbReference type="PRINTS" id="PR00040">
    <property type="entry name" value="HTHMERR"/>
</dbReference>
<evidence type="ECO:0000313" key="4">
    <source>
        <dbReference type="EMBL" id="ALZ85239.1"/>
    </source>
</evidence>
<dbReference type="InterPro" id="IPR047057">
    <property type="entry name" value="MerR_fam"/>
</dbReference>
<dbReference type="Proteomes" id="UP000064137">
    <property type="component" value="Chromosome"/>
</dbReference>
<dbReference type="InterPro" id="IPR000551">
    <property type="entry name" value="MerR-type_HTH_dom"/>
</dbReference>
<dbReference type="InterPro" id="IPR011791">
    <property type="entry name" value="CadR-PbrR"/>
</dbReference>
<dbReference type="KEGG" id="por:APT59_13940"/>
<gene>
    <name evidence="4" type="ORF">APT59_13940</name>
</gene>
<reference evidence="4 5" key="1">
    <citation type="submission" date="2016-01" db="EMBL/GenBank/DDBJ databases">
        <title>Annotation of Pseudomonas oryzihabitans USDA-ARS-USMARC-56511.</title>
        <authorList>
            <person name="Harhay G.P."/>
            <person name="Harhay D.M."/>
            <person name="Smith T.P.L."/>
            <person name="Bono J.L."/>
            <person name="Heaton M.P."/>
            <person name="Clawson M.L."/>
            <person name="Chitko-Mckown C.G."/>
            <person name="Capik S.F."/>
            <person name="DeDonder K.D."/>
            <person name="Apley M.D."/>
            <person name="Lubbers B.V."/>
            <person name="White B.J."/>
            <person name="Larson R.L."/>
        </authorList>
    </citation>
    <scope>NUCLEOTIDE SEQUENCE [LARGE SCALE GENOMIC DNA]</scope>
    <source>
        <strain evidence="4 5">USDA-ARS-USMARC-56511</strain>
    </source>
</reference>
<dbReference type="PROSITE" id="PS00552">
    <property type="entry name" value="HTH_MERR_1"/>
    <property type="match status" value="1"/>
</dbReference>
<dbReference type="GO" id="GO:0046872">
    <property type="term" value="F:metal ion binding"/>
    <property type="evidence" value="ECO:0007669"/>
    <property type="project" value="InterPro"/>
</dbReference>
<dbReference type="PANTHER" id="PTHR30204:SF92">
    <property type="entry name" value="HTH-TYPE TRANSCRIPTIONAL REGULATOR ZNTR"/>
    <property type="match status" value="1"/>
</dbReference>
<name>A0A0U4VQB4_9PSED</name>
<dbReference type="InterPro" id="IPR009061">
    <property type="entry name" value="DNA-bd_dom_put_sf"/>
</dbReference>
<dbReference type="PROSITE" id="PS50937">
    <property type="entry name" value="HTH_MERR_2"/>
    <property type="match status" value="1"/>
</dbReference>
<protein>
    <submittedName>
        <fullName evidence="4">Cd(II)/Pb(II)-responsive transcriptional regulator</fullName>
    </submittedName>
</protein>
<accession>A0A0U4VQB4</accession>
<dbReference type="GO" id="GO:0003700">
    <property type="term" value="F:DNA-binding transcription factor activity"/>
    <property type="evidence" value="ECO:0007669"/>
    <property type="project" value="InterPro"/>
</dbReference>
<evidence type="ECO:0000256" key="1">
    <source>
        <dbReference type="ARBA" id="ARBA00023125"/>
    </source>
</evidence>
<dbReference type="Gene3D" id="1.10.1660.10">
    <property type="match status" value="1"/>
</dbReference>
<feature type="compositionally biased region" description="Low complexity" evidence="2">
    <location>
        <begin position="132"/>
        <end position="143"/>
    </location>
</feature>
<dbReference type="Pfam" id="PF13411">
    <property type="entry name" value="MerR_1"/>
    <property type="match status" value="1"/>
</dbReference>
<feature type="domain" description="HTH merR-type" evidence="3">
    <location>
        <begin position="1"/>
        <end position="69"/>
    </location>
</feature>
<feature type="region of interest" description="Disordered" evidence="2">
    <location>
        <begin position="132"/>
        <end position="156"/>
    </location>
</feature>
<dbReference type="AlphaFoldDB" id="A0A0U4VQB4"/>
<evidence type="ECO:0000256" key="2">
    <source>
        <dbReference type="SAM" id="MobiDB-lite"/>
    </source>
</evidence>
<proteinExistence type="predicted"/>
<dbReference type="NCBIfam" id="TIGR02047">
    <property type="entry name" value="CadR-PbrR"/>
    <property type="match status" value="1"/>
</dbReference>
<sequence length="156" mass="17374">MKIGELAKRTDCAVETIRYYEREGLLSPAARSSSNYRSYDESHVERLVFVRHCRSLDMTLEEIRALLALRDTSEPGCAQVDALIGAHLHHVEVRIRELDQLREQLVTLRRQCQGEGEGDRCGILRELGQPAAPSSTTASCSAAGHAHVPGTHRLQD</sequence>